<protein>
    <recommendedName>
        <fullName evidence="3">Transposase/invertase (TIGR01784 family)</fullName>
    </recommendedName>
</protein>
<dbReference type="EMBL" id="PCMW01000042">
    <property type="protein sequence ID" value="PDS24475.1"/>
    <property type="molecule type" value="Genomic_DNA"/>
</dbReference>
<dbReference type="OrthoDB" id="935030at2"/>
<dbReference type="Proteomes" id="UP000220828">
    <property type="component" value="Unassembled WGS sequence"/>
</dbReference>
<reference evidence="1 2" key="1">
    <citation type="submission" date="2017-09" db="EMBL/GenBank/DDBJ databases">
        <title>Whole genomes of Flavobacteriaceae.</title>
        <authorList>
            <person name="Stine C."/>
            <person name="Li C."/>
            <person name="Tadesse D."/>
        </authorList>
    </citation>
    <scope>NUCLEOTIDE SEQUENCE [LARGE SCALE GENOMIC DNA]</scope>
    <source>
        <strain evidence="1 2">ATCC 35036</strain>
    </source>
</reference>
<comment type="caution">
    <text evidence="1">The sequence shown here is derived from an EMBL/GenBank/DDBJ whole genome shotgun (WGS) entry which is preliminary data.</text>
</comment>
<accession>A0A2H3KBL6</accession>
<evidence type="ECO:0000313" key="2">
    <source>
        <dbReference type="Proteomes" id="UP000220828"/>
    </source>
</evidence>
<dbReference type="Pfam" id="PF12784">
    <property type="entry name" value="PDDEXK_2"/>
    <property type="match status" value="1"/>
</dbReference>
<dbReference type="RefSeq" id="WP_097554110.1">
    <property type="nucleotide sequence ID" value="NZ_PCMW01000042.1"/>
</dbReference>
<dbReference type="PANTHER" id="PTHR41317">
    <property type="entry name" value="PD-(D_E)XK NUCLEASE FAMILY TRANSPOSASE"/>
    <property type="match status" value="1"/>
</dbReference>
<name>A0A2H3KBL6_9FLAO</name>
<organism evidence="1 2">
    <name type="scientific">Flavobacterium branchiophilum</name>
    <dbReference type="NCBI Taxonomy" id="55197"/>
    <lineage>
        <taxon>Bacteria</taxon>
        <taxon>Pseudomonadati</taxon>
        <taxon>Bacteroidota</taxon>
        <taxon>Flavobacteriia</taxon>
        <taxon>Flavobacteriales</taxon>
        <taxon>Flavobacteriaceae</taxon>
        <taxon>Flavobacterium</taxon>
    </lineage>
</organism>
<dbReference type="PANTHER" id="PTHR41317:SF1">
    <property type="entry name" value="PD-(D_E)XK NUCLEASE FAMILY TRANSPOSASE"/>
    <property type="match status" value="1"/>
</dbReference>
<proteinExistence type="predicted"/>
<dbReference type="AlphaFoldDB" id="A0A2H3KBL6"/>
<sequence>MRYLDPKNDLVFKRIFGEHPHLLMSLLNELLPLEVPIKKIKYLPTEMVPRIPVFKNSIVDVRCYDENDRQFIVEMQMLWTDSFKSRVVFNASKAYIKQIERGEEYKNLEPVYSLSIVNEVFEPLLDDYFHHYKITHTEHSDKIIEGLEFIFIELPKFKSKQIRDKKLNVLWLRFLSEIKDGQEDIPEDFKNDPSILEASEYAKESAYTKSELEAYDRYWDSISSEKTLITEAYDVGKVEGKIEGKIEGKVEGKIERDIEIILNGYNNGFSITQLVQLTNLSEQEVLMILRDNGIEV</sequence>
<gene>
    <name evidence="1" type="ORF">B0A77_08050</name>
</gene>
<evidence type="ECO:0000313" key="1">
    <source>
        <dbReference type="EMBL" id="PDS24475.1"/>
    </source>
</evidence>
<dbReference type="InterPro" id="IPR010106">
    <property type="entry name" value="RpnA"/>
</dbReference>
<dbReference type="NCBIfam" id="TIGR01784">
    <property type="entry name" value="T_den_put_tspse"/>
    <property type="match status" value="1"/>
</dbReference>
<evidence type="ECO:0008006" key="3">
    <source>
        <dbReference type="Google" id="ProtNLM"/>
    </source>
</evidence>